<reference evidence="2" key="1">
    <citation type="submission" date="2022-11" db="UniProtKB">
        <authorList>
            <consortium name="WormBaseParasite"/>
        </authorList>
    </citation>
    <scope>IDENTIFICATION</scope>
</reference>
<proteinExistence type="predicted"/>
<name>A0AC34Q029_9BILA</name>
<dbReference type="Proteomes" id="UP000887576">
    <property type="component" value="Unplaced"/>
</dbReference>
<protein>
    <submittedName>
        <fullName evidence="2">Elongation factor EFG domain-containing protein</fullName>
    </submittedName>
</protein>
<accession>A0AC34Q029</accession>
<sequence>MLSSNNLYHFPESLVISALKKSTIDRSLAPVGCGTALRHNKTVEPVLDMIVDFLPNPLERNYHFPNNQFCGLVFKIVHDKRKGQLSYLRVYKGELKQGQSVKNLNRNAVESGLRIFTPFSDDFQASEKVTEGNIAVISGLSSTITGDTLIGTKESAKLKHEAKSDAHSSSILDGIDVPDPVFFCSVEPPNAGAIRAFEKALEELVIEDPSLKIRQDLETGQTILEGMGELHIEVVKERLNREYGLNVFMGPLRVGYREVIDSAAEATATVEDSFAEQKFKQSCSLTFQIEPVTKDTKFTKVHVELDEENSSTPFVRPEWLKAINEGCKNALFNGPILGFPVHNVKITLRKLIASGGKINPALLSACASECVTKALKKSGAHLIEPVMLVEVCMIDEAAEQGIHGVLQELSRRRATIRSVTHQDSQGHNIVVEARVPLSETTGISNAIRSISSGLGALHMQFLEYEHVSEHDQAILLQHFHKRSAVG</sequence>
<organism evidence="1 2">
    <name type="scientific">Panagrolaimus sp. JU765</name>
    <dbReference type="NCBI Taxonomy" id="591449"/>
    <lineage>
        <taxon>Eukaryota</taxon>
        <taxon>Metazoa</taxon>
        <taxon>Ecdysozoa</taxon>
        <taxon>Nematoda</taxon>
        <taxon>Chromadorea</taxon>
        <taxon>Rhabditida</taxon>
        <taxon>Tylenchina</taxon>
        <taxon>Panagrolaimomorpha</taxon>
        <taxon>Panagrolaimoidea</taxon>
        <taxon>Panagrolaimidae</taxon>
        <taxon>Panagrolaimus</taxon>
    </lineage>
</organism>
<evidence type="ECO:0000313" key="2">
    <source>
        <dbReference type="WBParaSite" id="JU765_v2.g11609.t1"/>
    </source>
</evidence>
<evidence type="ECO:0000313" key="1">
    <source>
        <dbReference type="Proteomes" id="UP000887576"/>
    </source>
</evidence>
<dbReference type="WBParaSite" id="JU765_v2.g11609.t1">
    <property type="protein sequence ID" value="JU765_v2.g11609.t1"/>
    <property type="gene ID" value="JU765_v2.g11609"/>
</dbReference>